<evidence type="ECO:0000256" key="1">
    <source>
        <dbReference type="SAM" id="SignalP"/>
    </source>
</evidence>
<accession>A0A2M3ZVX3</accession>
<protein>
    <submittedName>
        <fullName evidence="2">Putative secreted peptide</fullName>
    </submittedName>
</protein>
<dbReference type="AlphaFoldDB" id="A0A2M3ZVX3"/>
<sequence>MRRYLLALLRKFASAEVLQCWVEKTAHEGQCTQEQKMARGLAREKTCRSRSRVREFFPLSALRTVS</sequence>
<reference evidence="2" key="1">
    <citation type="submission" date="2018-01" db="EMBL/GenBank/DDBJ databases">
        <title>An insight into the sialome of Amazonian anophelines.</title>
        <authorList>
            <person name="Ribeiro J.M."/>
            <person name="Scarpassa V."/>
            <person name="Calvo E."/>
        </authorList>
    </citation>
    <scope>NUCLEOTIDE SEQUENCE</scope>
    <source>
        <tissue evidence="2">Salivary glands</tissue>
    </source>
</reference>
<evidence type="ECO:0000313" key="2">
    <source>
        <dbReference type="EMBL" id="MBW32704.1"/>
    </source>
</evidence>
<dbReference type="EMBL" id="GGFM01011953">
    <property type="protein sequence ID" value="MBW32704.1"/>
    <property type="molecule type" value="Transcribed_RNA"/>
</dbReference>
<proteinExistence type="predicted"/>
<feature type="signal peptide" evidence="1">
    <location>
        <begin position="1"/>
        <end position="15"/>
    </location>
</feature>
<keyword evidence="1" id="KW-0732">Signal</keyword>
<name>A0A2M3ZVX3_9DIPT</name>
<organism evidence="2">
    <name type="scientific">Anopheles braziliensis</name>
    <dbReference type="NCBI Taxonomy" id="58242"/>
    <lineage>
        <taxon>Eukaryota</taxon>
        <taxon>Metazoa</taxon>
        <taxon>Ecdysozoa</taxon>
        <taxon>Arthropoda</taxon>
        <taxon>Hexapoda</taxon>
        <taxon>Insecta</taxon>
        <taxon>Pterygota</taxon>
        <taxon>Neoptera</taxon>
        <taxon>Endopterygota</taxon>
        <taxon>Diptera</taxon>
        <taxon>Nematocera</taxon>
        <taxon>Culicoidea</taxon>
        <taxon>Culicidae</taxon>
        <taxon>Anophelinae</taxon>
        <taxon>Anopheles</taxon>
    </lineage>
</organism>
<feature type="chain" id="PRO_5014908442" evidence="1">
    <location>
        <begin position="16"/>
        <end position="66"/>
    </location>
</feature>